<evidence type="ECO:0000313" key="2">
    <source>
        <dbReference type="EMBL" id="TCS44087.1"/>
    </source>
</evidence>
<gene>
    <name evidence="2" type="ORF">BCF53_101430</name>
</gene>
<comment type="caution">
    <text evidence="2">The sequence shown here is derived from an EMBL/GenBank/DDBJ whole genome shotgun (WGS) entry which is preliminary data.</text>
</comment>
<proteinExistence type="predicted"/>
<keyword evidence="1" id="KW-0812">Transmembrane</keyword>
<dbReference type="RefSeq" id="WP_132699395.1">
    <property type="nucleotide sequence ID" value="NZ_SLZR01000001.1"/>
</dbReference>
<feature type="transmembrane region" description="Helical" evidence="1">
    <location>
        <begin position="65"/>
        <end position="86"/>
    </location>
</feature>
<dbReference type="OrthoDB" id="9813804at2"/>
<dbReference type="NCBIfam" id="NF009316">
    <property type="entry name" value="PRK12674.1-5"/>
    <property type="match status" value="1"/>
</dbReference>
<organism evidence="2 3">
    <name type="scientific">Reinekea marinisedimentorum</name>
    <dbReference type="NCBI Taxonomy" id="230495"/>
    <lineage>
        <taxon>Bacteria</taxon>
        <taxon>Pseudomonadati</taxon>
        <taxon>Pseudomonadota</taxon>
        <taxon>Gammaproteobacteria</taxon>
        <taxon>Oceanospirillales</taxon>
        <taxon>Saccharospirillaceae</taxon>
        <taxon>Reinekea</taxon>
    </lineage>
</organism>
<dbReference type="Proteomes" id="UP000295793">
    <property type="component" value="Unassembled WGS sequence"/>
</dbReference>
<dbReference type="Pfam" id="PF03334">
    <property type="entry name" value="PhaG_MnhG_YufB"/>
    <property type="match status" value="1"/>
</dbReference>
<accession>A0A4R3IEA0</accession>
<dbReference type="AlphaFoldDB" id="A0A4R3IEA0"/>
<dbReference type="NCBIfam" id="NF009314">
    <property type="entry name" value="PRK12674.1-2"/>
    <property type="match status" value="1"/>
</dbReference>
<dbReference type="PANTHER" id="PTHR34703:SF1">
    <property type="entry name" value="ANTIPORTER SUBUNIT MNHG2-RELATED"/>
    <property type="match status" value="1"/>
</dbReference>
<dbReference type="PANTHER" id="PTHR34703">
    <property type="entry name" value="ANTIPORTER SUBUNIT MNHG2-RELATED"/>
    <property type="match status" value="1"/>
</dbReference>
<evidence type="ECO:0000313" key="3">
    <source>
        <dbReference type="Proteomes" id="UP000295793"/>
    </source>
</evidence>
<dbReference type="EMBL" id="SLZR01000001">
    <property type="protein sequence ID" value="TCS44087.1"/>
    <property type="molecule type" value="Genomic_DNA"/>
</dbReference>
<keyword evidence="1" id="KW-1133">Transmembrane helix</keyword>
<evidence type="ECO:0000256" key="1">
    <source>
        <dbReference type="SAM" id="Phobius"/>
    </source>
</evidence>
<dbReference type="InterPro" id="IPR005133">
    <property type="entry name" value="PhaG_MnhG_YufB"/>
</dbReference>
<name>A0A4R3IEA0_9GAMM</name>
<reference evidence="2 3" key="1">
    <citation type="submission" date="2019-03" db="EMBL/GenBank/DDBJ databases">
        <title>Genomic Encyclopedia of Archaeal and Bacterial Type Strains, Phase II (KMG-II): from individual species to whole genera.</title>
        <authorList>
            <person name="Goeker M."/>
        </authorList>
    </citation>
    <scope>NUCLEOTIDE SEQUENCE [LARGE SCALE GENOMIC DNA]</scope>
    <source>
        <strain evidence="2 3">DSM 15388</strain>
    </source>
</reference>
<protein>
    <submittedName>
        <fullName evidence="2">Multicomponent K+:H+ antiporter subunit G</fullName>
    </submittedName>
</protein>
<dbReference type="NCBIfam" id="TIGR01300">
    <property type="entry name" value="CPA3_mnhG_phaG"/>
    <property type="match status" value="1"/>
</dbReference>
<feature type="transmembrane region" description="Helical" evidence="1">
    <location>
        <begin position="41"/>
        <end position="59"/>
    </location>
</feature>
<dbReference type="GO" id="GO:0015385">
    <property type="term" value="F:sodium:proton antiporter activity"/>
    <property type="evidence" value="ECO:0007669"/>
    <property type="project" value="TreeGrafter"/>
</dbReference>
<feature type="transmembrane region" description="Helical" evidence="1">
    <location>
        <begin position="6"/>
        <end position="29"/>
    </location>
</feature>
<sequence>MIVELISSIFLIIGGVFLLVGSVGLFRLPDFYMRLHAPTKASTLGIGAILVASIIFFSFKEEGINIQEMLITLFIFLTAPITAHMLSKAALHVRLPTEPHTLNRDKVEQIRTRQAEPKD</sequence>
<keyword evidence="3" id="KW-1185">Reference proteome</keyword>
<keyword evidence="1" id="KW-0472">Membrane</keyword>